<dbReference type="PRINTS" id="PR00139">
    <property type="entry name" value="ASNGLNASE"/>
</dbReference>
<evidence type="ECO:0000256" key="4">
    <source>
        <dbReference type="ARBA" id="ARBA00023043"/>
    </source>
</evidence>
<evidence type="ECO:0000313" key="9">
    <source>
        <dbReference type="EMBL" id="RKF57095.1"/>
    </source>
</evidence>
<accession>A0A420HI86</accession>
<dbReference type="EC" id="3.5.1.1" evidence="1"/>
<organism evidence="9 10">
    <name type="scientific">Erysiphe neolycopersici</name>
    <dbReference type="NCBI Taxonomy" id="212602"/>
    <lineage>
        <taxon>Eukaryota</taxon>
        <taxon>Fungi</taxon>
        <taxon>Dikarya</taxon>
        <taxon>Ascomycota</taxon>
        <taxon>Pezizomycotina</taxon>
        <taxon>Leotiomycetes</taxon>
        <taxon>Erysiphales</taxon>
        <taxon>Erysiphaceae</taxon>
        <taxon>Erysiphe</taxon>
    </lineage>
</organism>
<evidence type="ECO:0000256" key="3">
    <source>
        <dbReference type="ARBA" id="ARBA00022801"/>
    </source>
</evidence>
<comment type="caution">
    <text evidence="9">The sequence shown here is derived from an EMBL/GenBank/DDBJ whole genome shotgun (WGS) entry which is preliminary data.</text>
</comment>
<evidence type="ECO:0000259" key="7">
    <source>
        <dbReference type="Pfam" id="PF00710"/>
    </source>
</evidence>
<dbReference type="PROSITE" id="PS51732">
    <property type="entry name" value="ASN_GLN_ASE_3"/>
    <property type="match status" value="1"/>
</dbReference>
<dbReference type="Pfam" id="PF00710">
    <property type="entry name" value="Asparaginase"/>
    <property type="match status" value="1"/>
</dbReference>
<dbReference type="InterPro" id="IPR002110">
    <property type="entry name" value="Ankyrin_rpt"/>
</dbReference>
<name>A0A420HI86_9PEZI</name>
<dbReference type="SMART" id="SM00248">
    <property type="entry name" value="ANK"/>
    <property type="match status" value="3"/>
</dbReference>
<protein>
    <recommendedName>
        <fullName evidence="1">asparaginase</fullName>
        <ecNumber evidence="1">3.5.1.1</ecNumber>
    </recommendedName>
</protein>
<dbReference type="PROSITE" id="PS50088">
    <property type="entry name" value="ANK_REPEAT"/>
    <property type="match status" value="2"/>
</dbReference>
<dbReference type="InterPro" id="IPR006034">
    <property type="entry name" value="Asparaginase/glutaminase-like"/>
</dbReference>
<dbReference type="CDD" id="cd08963">
    <property type="entry name" value="L-asparaginase_I"/>
    <property type="match status" value="1"/>
</dbReference>
<evidence type="ECO:0000256" key="2">
    <source>
        <dbReference type="ARBA" id="ARBA00022737"/>
    </source>
</evidence>
<gene>
    <name evidence="9" type="ORF">OnM2_076009</name>
</gene>
<dbReference type="AlphaFoldDB" id="A0A420HI86"/>
<feature type="repeat" description="ANK" evidence="6">
    <location>
        <begin position="462"/>
        <end position="494"/>
    </location>
</feature>
<dbReference type="SFLD" id="SFLDS00057">
    <property type="entry name" value="Glutaminase/Asparaginase"/>
    <property type="match status" value="1"/>
</dbReference>
<dbReference type="PANTHER" id="PTHR11707:SF28">
    <property type="entry name" value="60 KDA LYSOPHOSPHOLIPASE"/>
    <property type="match status" value="1"/>
</dbReference>
<evidence type="ECO:0000256" key="5">
    <source>
        <dbReference type="ARBA" id="ARBA00061199"/>
    </source>
</evidence>
<dbReference type="GO" id="GO:0009066">
    <property type="term" value="P:aspartate family amino acid metabolic process"/>
    <property type="evidence" value="ECO:0007669"/>
    <property type="project" value="UniProtKB-ARBA"/>
</dbReference>
<evidence type="ECO:0000256" key="1">
    <source>
        <dbReference type="ARBA" id="ARBA00012920"/>
    </source>
</evidence>
<proteinExistence type="inferred from homology"/>
<dbReference type="Pfam" id="PF17763">
    <property type="entry name" value="Asparaginase_C"/>
    <property type="match status" value="1"/>
</dbReference>
<evidence type="ECO:0000259" key="8">
    <source>
        <dbReference type="Pfam" id="PF17763"/>
    </source>
</evidence>
<keyword evidence="3" id="KW-0378">Hydrolase</keyword>
<dbReference type="PIRSF" id="PIRSF500176">
    <property type="entry name" value="L_ASNase"/>
    <property type="match status" value="1"/>
</dbReference>
<dbReference type="STRING" id="212602.A0A420HI86"/>
<dbReference type="EMBL" id="MCFK01007683">
    <property type="protein sequence ID" value="RKF57095.1"/>
    <property type="molecule type" value="Genomic_DNA"/>
</dbReference>
<evidence type="ECO:0000256" key="6">
    <source>
        <dbReference type="PROSITE-ProRule" id="PRU00023"/>
    </source>
</evidence>
<reference evidence="9 10" key="1">
    <citation type="journal article" date="2018" name="BMC Genomics">
        <title>Comparative genome analyses reveal sequence features reflecting distinct modes of host-adaptation between dicot and monocot powdery mildew.</title>
        <authorList>
            <person name="Wu Y."/>
            <person name="Ma X."/>
            <person name="Pan Z."/>
            <person name="Kale S.D."/>
            <person name="Song Y."/>
            <person name="King H."/>
            <person name="Zhang Q."/>
            <person name="Presley C."/>
            <person name="Deng X."/>
            <person name="Wei C.I."/>
            <person name="Xiao S."/>
        </authorList>
    </citation>
    <scope>NUCLEOTIDE SEQUENCE [LARGE SCALE GENOMIC DNA]</scope>
    <source>
        <strain evidence="9">UMSG2</strain>
    </source>
</reference>
<dbReference type="SMART" id="SM00870">
    <property type="entry name" value="Asparaginase"/>
    <property type="match status" value="1"/>
</dbReference>
<dbReference type="Proteomes" id="UP000286134">
    <property type="component" value="Unassembled WGS sequence"/>
</dbReference>
<dbReference type="Gene3D" id="1.25.40.20">
    <property type="entry name" value="Ankyrin repeat-containing domain"/>
    <property type="match status" value="1"/>
</dbReference>
<feature type="domain" description="Asparaginase/glutaminase C-terminal" evidence="8">
    <location>
        <begin position="248"/>
        <end position="361"/>
    </location>
</feature>
<dbReference type="InterPro" id="IPR037152">
    <property type="entry name" value="L-asparaginase_N_sf"/>
</dbReference>
<keyword evidence="4 6" id="KW-0040">ANK repeat</keyword>
<dbReference type="PANTHER" id="PTHR11707">
    <property type="entry name" value="L-ASPARAGINASE"/>
    <property type="match status" value="1"/>
</dbReference>
<dbReference type="InterPro" id="IPR041725">
    <property type="entry name" value="L-asparaginase_I"/>
</dbReference>
<dbReference type="GO" id="GO:0004067">
    <property type="term" value="F:asparaginase activity"/>
    <property type="evidence" value="ECO:0007669"/>
    <property type="project" value="UniProtKB-UniRule"/>
</dbReference>
<dbReference type="SUPFAM" id="SSF53774">
    <property type="entry name" value="Glutaminase/Asparaginase"/>
    <property type="match status" value="1"/>
</dbReference>
<dbReference type="SUPFAM" id="SSF48403">
    <property type="entry name" value="Ankyrin repeat"/>
    <property type="match status" value="1"/>
</dbReference>
<dbReference type="InterPro" id="IPR036152">
    <property type="entry name" value="Asp/glu_Ase-like_sf"/>
</dbReference>
<dbReference type="FunFam" id="3.40.50.1170:FF:000003">
    <property type="entry name" value="60 kDa lysophospholipase"/>
    <property type="match status" value="1"/>
</dbReference>
<dbReference type="InterPro" id="IPR040919">
    <property type="entry name" value="Asparaginase_C"/>
</dbReference>
<dbReference type="Pfam" id="PF12796">
    <property type="entry name" value="Ank_2"/>
    <property type="match status" value="1"/>
</dbReference>
<feature type="repeat" description="ANK" evidence="6">
    <location>
        <begin position="429"/>
        <end position="461"/>
    </location>
</feature>
<keyword evidence="10" id="KW-1185">Reference proteome</keyword>
<dbReference type="Gene3D" id="3.40.50.40">
    <property type="match status" value="1"/>
</dbReference>
<dbReference type="InterPro" id="IPR027474">
    <property type="entry name" value="L-asparaginase_N"/>
</dbReference>
<dbReference type="PIRSF" id="PIRSF001220">
    <property type="entry name" value="L-ASNase_gatD"/>
    <property type="match status" value="1"/>
</dbReference>
<dbReference type="Gene3D" id="3.40.50.1170">
    <property type="entry name" value="L-asparaginase, N-terminal domain"/>
    <property type="match status" value="1"/>
</dbReference>
<dbReference type="InterPro" id="IPR036770">
    <property type="entry name" value="Ankyrin_rpt-contain_sf"/>
</dbReference>
<comment type="similarity">
    <text evidence="5">In the N-terminal section; belongs to the asparaginase 1 family.</text>
</comment>
<evidence type="ECO:0000313" key="10">
    <source>
        <dbReference type="Proteomes" id="UP000286134"/>
    </source>
</evidence>
<dbReference type="InterPro" id="IPR027473">
    <property type="entry name" value="L-asparaginase_C"/>
</dbReference>
<dbReference type="FunFam" id="3.40.50.40:FF:000001">
    <property type="entry name" value="L-asparaginase 1"/>
    <property type="match status" value="1"/>
</dbReference>
<dbReference type="PROSITE" id="PS50297">
    <property type="entry name" value="ANK_REP_REGION"/>
    <property type="match status" value="2"/>
</dbReference>
<keyword evidence="2" id="KW-0677">Repeat</keyword>
<sequence>METQAPESRVLIVMTGGTICMKPNANGLAPSRSFLENGMSPWPIFNDGSNPDPLPVMIDSNTLQSQPSLRTPRNTYSRHVRYSLYEFPKLLDSSSISSKGWTQIATTIQNNYSLFDGFVVLHGTDSLAYTSSALSFMLNYLGKPVILTGSQTSIYALQSDAVDNLLGSLIIAGTFMIPEVCLFFHHTLYRGNRCTKVSTSSLNAFASPNYEPLAKITSKGAEVNWRLIQRPKSIARFQVQSNLEIGYVVCFRIFPGMRPEMLDSVLRVENLHGLILETFGAGNAPHDEDGRFLKVIKAAVQRKIVIVNVSQCQSGFVMPLYESGTALRDAGVIFGFDLTTEAALTKLSYLLGLTGLSHEDILSKMQTPICGEMSEMNLTSFSHPISDFAQSDQSAFTSLGYAISEGNIQKVRDLLERDPHLLHQAKDYSNNTALHLAALGPSKEVLGELLKRGASVHVRNRTNNTPLFLAYQAGNDEIVELLSNAGALLHIEERIKSNKKLKNNVEQIQKKES</sequence>
<feature type="domain" description="L-asparaginase N-terminal" evidence="7">
    <location>
        <begin position="9"/>
        <end position="227"/>
    </location>
</feature>
<dbReference type="OrthoDB" id="542841at2759"/>